<evidence type="ECO:0000313" key="1">
    <source>
        <dbReference type="EMBL" id="RNA23779.1"/>
    </source>
</evidence>
<gene>
    <name evidence="1" type="ORF">BpHYR1_043513</name>
</gene>
<dbReference type="Proteomes" id="UP000276133">
    <property type="component" value="Unassembled WGS sequence"/>
</dbReference>
<comment type="caution">
    <text evidence="1">The sequence shown here is derived from an EMBL/GenBank/DDBJ whole genome shotgun (WGS) entry which is preliminary data.</text>
</comment>
<reference evidence="1 2" key="1">
    <citation type="journal article" date="2018" name="Sci. Rep.">
        <title>Genomic signatures of local adaptation to the degree of environmental predictability in rotifers.</title>
        <authorList>
            <person name="Franch-Gras L."/>
            <person name="Hahn C."/>
            <person name="Garcia-Roger E.M."/>
            <person name="Carmona M.J."/>
            <person name="Serra M."/>
            <person name="Gomez A."/>
        </authorList>
    </citation>
    <scope>NUCLEOTIDE SEQUENCE [LARGE SCALE GENOMIC DNA]</scope>
    <source>
        <strain evidence="1">HYR1</strain>
    </source>
</reference>
<keyword evidence="2" id="KW-1185">Reference proteome</keyword>
<dbReference type="EMBL" id="REGN01003219">
    <property type="protein sequence ID" value="RNA23779.1"/>
    <property type="molecule type" value="Genomic_DNA"/>
</dbReference>
<protein>
    <submittedName>
        <fullName evidence="1">Uncharacterized protein</fullName>
    </submittedName>
</protein>
<name>A0A3M7RJX6_BRAPC</name>
<evidence type="ECO:0000313" key="2">
    <source>
        <dbReference type="Proteomes" id="UP000276133"/>
    </source>
</evidence>
<dbReference type="AlphaFoldDB" id="A0A3M7RJX6"/>
<sequence length="105" mass="12112">MVFQSNEIKIEEDIQAEVETEKITFKDAFESFKHRYVSNTFFGVLNKSGLFIKLHRKIELKSSSTVGNSVFTLATDDPLVIRQTPLLRHGFDEQEPDSTTNRKFV</sequence>
<proteinExistence type="predicted"/>
<organism evidence="1 2">
    <name type="scientific">Brachionus plicatilis</name>
    <name type="common">Marine rotifer</name>
    <name type="synonym">Brachionus muelleri</name>
    <dbReference type="NCBI Taxonomy" id="10195"/>
    <lineage>
        <taxon>Eukaryota</taxon>
        <taxon>Metazoa</taxon>
        <taxon>Spiralia</taxon>
        <taxon>Gnathifera</taxon>
        <taxon>Rotifera</taxon>
        <taxon>Eurotatoria</taxon>
        <taxon>Monogononta</taxon>
        <taxon>Pseudotrocha</taxon>
        <taxon>Ploima</taxon>
        <taxon>Brachionidae</taxon>
        <taxon>Brachionus</taxon>
    </lineage>
</organism>
<accession>A0A3M7RJX6</accession>